<reference evidence="1" key="1">
    <citation type="submission" date="2023-06" db="EMBL/GenBank/DDBJ databases">
        <title>Genome-scale phylogeny and comparative genomics of the fungal order Sordariales.</title>
        <authorList>
            <consortium name="Lawrence Berkeley National Laboratory"/>
            <person name="Hensen N."/>
            <person name="Bonometti L."/>
            <person name="Westerberg I."/>
            <person name="Brannstrom I.O."/>
            <person name="Guillou S."/>
            <person name="Cros-Aarteil S."/>
            <person name="Calhoun S."/>
            <person name="Haridas S."/>
            <person name="Kuo A."/>
            <person name="Mondo S."/>
            <person name="Pangilinan J."/>
            <person name="Riley R."/>
            <person name="Labutti K."/>
            <person name="Andreopoulos B."/>
            <person name="Lipzen A."/>
            <person name="Chen C."/>
            <person name="Yanf M."/>
            <person name="Daum C."/>
            <person name="Ng V."/>
            <person name="Clum A."/>
            <person name="Steindorff A."/>
            <person name="Ohm R."/>
            <person name="Martin F."/>
            <person name="Silar P."/>
            <person name="Natvig D."/>
            <person name="Lalanne C."/>
            <person name="Gautier V."/>
            <person name="Ament-Velasquez S.L."/>
            <person name="Kruys A."/>
            <person name="Hutchinson M.I."/>
            <person name="Powell A.J."/>
            <person name="Barry K."/>
            <person name="Miller A.N."/>
            <person name="Grigoriev I.V."/>
            <person name="Debuchy R."/>
            <person name="Gladieux P."/>
            <person name="Thoren M.H."/>
            <person name="Johannesson H."/>
        </authorList>
    </citation>
    <scope>NUCLEOTIDE SEQUENCE</scope>
    <source>
        <strain evidence="1">CBS 606.72</strain>
    </source>
</reference>
<dbReference type="InterPro" id="IPR032675">
    <property type="entry name" value="LRR_dom_sf"/>
</dbReference>
<sequence>MGLLEDEVSTPAALLNLPNELLFKIISMATEVERPSLGWGWWEPGLYDGIDFPLALSLTQVCQRLRPIAIPRLYERLRIGHSNDYHIDLEKDHGLSRENSLQLLRSVEEDPSLGVHCRALELYLVGNLRKASADRVPYELVSSDEKAELAVDVIRAFPKIKRFKIIEEVQQHLEAQAKTWEILRTAARLLPELEEVGFLGGGKATLGEIREVLGGISALKTLSISHCILPSPGNRVDLGDCETQFASLATLDILGFPGQPTDLQYFLHGPKLERFSFNLSYPDGEESANSSRRPWSLPHVFSLFSAQRETLRNIQIGSFYNGNCDLRGLNLAGFTSLEELDLTVRNTGVEAGQKEILTAPRLRKFTWDFQTDDQQVGPHLDDFAGDEEAWLRKFMQAAVALKSPLQEIHVRFRPDIWYLKPDVWPWSRMDGLNREGQELRVPITVTYAPPTVSEEEFEDVLTESPEKT</sequence>
<proteinExistence type="predicted"/>
<dbReference type="Gene3D" id="3.80.10.10">
    <property type="entry name" value="Ribonuclease Inhibitor"/>
    <property type="match status" value="1"/>
</dbReference>
<dbReference type="AlphaFoldDB" id="A0AA39WCP7"/>
<evidence type="ECO:0000313" key="1">
    <source>
        <dbReference type="EMBL" id="KAK0610811.1"/>
    </source>
</evidence>
<dbReference type="EMBL" id="JAULSU010000007">
    <property type="protein sequence ID" value="KAK0610811.1"/>
    <property type="molecule type" value="Genomic_DNA"/>
</dbReference>
<protein>
    <recommendedName>
        <fullName evidence="3">F-box domain-containing protein</fullName>
    </recommendedName>
</protein>
<evidence type="ECO:0008006" key="3">
    <source>
        <dbReference type="Google" id="ProtNLM"/>
    </source>
</evidence>
<comment type="caution">
    <text evidence="1">The sequence shown here is derived from an EMBL/GenBank/DDBJ whole genome shotgun (WGS) entry which is preliminary data.</text>
</comment>
<accession>A0AA39WCP7</accession>
<gene>
    <name evidence="1" type="ORF">B0T14DRAFT_570741</name>
</gene>
<keyword evidence="2" id="KW-1185">Reference proteome</keyword>
<name>A0AA39WCP7_9PEZI</name>
<evidence type="ECO:0000313" key="2">
    <source>
        <dbReference type="Proteomes" id="UP001175000"/>
    </source>
</evidence>
<organism evidence="1 2">
    <name type="scientific">Immersiella caudata</name>
    <dbReference type="NCBI Taxonomy" id="314043"/>
    <lineage>
        <taxon>Eukaryota</taxon>
        <taxon>Fungi</taxon>
        <taxon>Dikarya</taxon>
        <taxon>Ascomycota</taxon>
        <taxon>Pezizomycotina</taxon>
        <taxon>Sordariomycetes</taxon>
        <taxon>Sordariomycetidae</taxon>
        <taxon>Sordariales</taxon>
        <taxon>Lasiosphaeriaceae</taxon>
        <taxon>Immersiella</taxon>
    </lineage>
</organism>
<dbReference type="Proteomes" id="UP001175000">
    <property type="component" value="Unassembled WGS sequence"/>
</dbReference>